<dbReference type="Pfam" id="PF12697">
    <property type="entry name" value="Abhydrolase_6"/>
    <property type="match status" value="1"/>
</dbReference>
<proteinExistence type="predicted"/>
<sequence length="297" mass="32059">MRTGTIDRDGIDVYYYDVGPRDAGLTVVYAHGFNIASDEFKLQVAEISGVRQVLVDVRGHGKTGFVASERLTVDAAADDIAAVLRHLRISDPIITVGHSLGGPISLSLMRRHNFNWVGSVQISSTVDPFTARGIPRLLGGGFGHGLEWFVDKLPHAAEGIRRLVTDMIAPILARWFYFRPVPWDLIKFHARMIKATPLATYRGYFDDLKTHSERGAAGILSTIPGYILVGDRDNVTPVSQSAELAAIWAGAYFQVLPDSGHMPPLDDPAAVTAAIERVIALVRGSGPGGSAGFGGRC</sequence>
<dbReference type="InterPro" id="IPR000073">
    <property type="entry name" value="AB_hydrolase_1"/>
</dbReference>
<dbReference type="EMBL" id="JACMYE010000001">
    <property type="protein sequence ID" value="MBC3177868.1"/>
    <property type="molecule type" value="Genomic_DNA"/>
</dbReference>
<accession>A0A7H0JXD2</accession>
<dbReference type="GO" id="GO:0016787">
    <property type="term" value="F:hydrolase activity"/>
    <property type="evidence" value="ECO:0007669"/>
    <property type="project" value="UniProtKB-KW"/>
</dbReference>
<keyword evidence="5" id="KW-1185">Reference proteome</keyword>
<evidence type="ECO:0000313" key="4">
    <source>
        <dbReference type="Proteomes" id="UP000516235"/>
    </source>
</evidence>
<dbReference type="PRINTS" id="PR00111">
    <property type="entry name" value="ABHYDROLASE"/>
</dbReference>
<feature type="domain" description="AB hydrolase-1" evidence="1">
    <location>
        <begin position="27"/>
        <end position="273"/>
    </location>
</feature>
<keyword evidence="3" id="KW-0378">Hydrolase</keyword>
<evidence type="ECO:0000313" key="2">
    <source>
        <dbReference type="EMBL" id="MBC3177868.1"/>
    </source>
</evidence>
<organism evidence="3 4">
    <name type="scientific">Corynebacterium lujinxingii</name>
    <dbReference type="NCBI Taxonomy" id="2763010"/>
    <lineage>
        <taxon>Bacteria</taxon>
        <taxon>Bacillati</taxon>
        <taxon>Actinomycetota</taxon>
        <taxon>Actinomycetes</taxon>
        <taxon>Mycobacteriales</taxon>
        <taxon>Corynebacteriaceae</taxon>
        <taxon>Corynebacterium</taxon>
    </lineage>
</organism>
<dbReference type="Proteomes" id="UP000516235">
    <property type="component" value="Chromosome"/>
</dbReference>
<protein>
    <submittedName>
        <fullName evidence="3">Alpha/beta hydrolase</fullName>
    </submittedName>
</protein>
<gene>
    <name evidence="2" type="ORF">H7348_00860</name>
    <name evidence="3" type="ORF">IAU68_08340</name>
</gene>
<name>A0A7H0JXD2_9CORY</name>
<dbReference type="Proteomes" id="UP000642876">
    <property type="component" value="Unassembled WGS sequence"/>
</dbReference>
<evidence type="ECO:0000259" key="1">
    <source>
        <dbReference type="Pfam" id="PF12697"/>
    </source>
</evidence>
<reference evidence="4 5" key="1">
    <citation type="submission" date="2020-08" db="EMBL/GenBank/DDBJ databases">
        <title>novel species in genus Corynebacterium.</title>
        <authorList>
            <person name="Zhang G."/>
        </authorList>
    </citation>
    <scope>NUCLEOTIDE SEQUENCE [LARGE SCALE GENOMIC DNA]</scope>
    <source>
        <strain evidence="4 5">zg-917</strain>
        <strain evidence="3">Zg-917</strain>
    </source>
</reference>
<dbReference type="InterPro" id="IPR050266">
    <property type="entry name" value="AB_hydrolase_sf"/>
</dbReference>
<dbReference type="RefSeq" id="WP_171192840.1">
    <property type="nucleotide sequence ID" value="NZ_CP061032.1"/>
</dbReference>
<dbReference type="SUPFAM" id="SSF53474">
    <property type="entry name" value="alpha/beta-Hydrolases"/>
    <property type="match status" value="1"/>
</dbReference>
<dbReference type="AlphaFoldDB" id="A0A7H0JXD2"/>
<dbReference type="Gene3D" id="3.40.50.1820">
    <property type="entry name" value="alpha/beta hydrolase"/>
    <property type="match status" value="1"/>
</dbReference>
<dbReference type="KEGG" id="cluj:IAU68_08340"/>
<dbReference type="PANTHER" id="PTHR43798">
    <property type="entry name" value="MONOACYLGLYCEROL LIPASE"/>
    <property type="match status" value="1"/>
</dbReference>
<dbReference type="InterPro" id="IPR029058">
    <property type="entry name" value="AB_hydrolase_fold"/>
</dbReference>
<evidence type="ECO:0000313" key="3">
    <source>
        <dbReference type="EMBL" id="QNP89698.1"/>
    </source>
</evidence>
<dbReference type="EMBL" id="CP061032">
    <property type="protein sequence ID" value="QNP89698.1"/>
    <property type="molecule type" value="Genomic_DNA"/>
</dbReference>
<evidence type="ECO:0000313" key="5">
    <source>
        <dbReference type="Proteomes" id="UP000642876"/>
    </source>
</evidence>